<evidence type="ECO:0000256" key="1">
    <source>
        <dbReference type="SAM" id="MobiDB-lite"/>
    </source>
</evidence>
<feature type="region of interest" description="Disordered" evidence="1">
    <location>
        <begin position="80"/>
        <end position="131"/>
    </location>
</feature>
<dbReference type="GeneID" id="63844177"/>
<dbReference type="RefSeq" id="XP_040784022.1">
    <property type="nucleotide sequence ID" value="XM_040926925.1"/>
</dbReference>
<reference evidence="2" key="1">
    <citation type="submission" date="2020-01" db="EMBL/GenBank/DDBJ databases">
        <authorList>
            <consortium name="DOE Joint Genome Institute"/>
            <person name="Haridas S."/>
            <person name="Albert R."/>
            <person name="Binder M."/>
            <person name="Bloem J."/>
            <person name="Labutti K."/>
            <person name="Salamov A."/>
            <person name="Andreopoulos B."/>
            <person name="Baker S.E."/>
            <person name="Barry K."/>
            <person name="Bills G."/>
            <person name="Bluhm B.H."/>
            <person name="Cannon C."/>
            <person name="Castanera R."/>
            <person name="Culley D.E."/>
            <person name="Daum C."/>
            <person name="Ezra D."/>
            <person name="Gonzalez J.B."/>
            <person name="Henrissat B."/>
            <person name="Kuo A."/>
            <person name="Liang C."/>
            <person name="Lipzen A."/>
            <person name="Lutzoni F."/>
            <person name="Magnuson J."/>
            <person name="Mondo S."/>
            <person name="Nolan M."/>
            <person name="Ohm R."/>
            <person name="Pangilinan J."/>
            <person name="Park H.-J."/>
            <person name="Ramirez L."/>
            <person name="Alfaro M."/>
            <person name="Sun H."/>
            <person name="Tritt A."/>
            <person name="Yoshinaga Y."/>
            <person name="Zwiers L.-H."/>
            <person name="Turgeon B.G."/>
            <person name="Goodwin S.B."/>
            <person name="Spatafora J.W."/>
            <person name="Crous P.W."/>
            <person name="Grigoriev I.V."/>
        </authorList>
    </citation>
    <scope>NUCLEOTIDE SEQUENCE</scope>
    <source>
        <strain evidence="2">CBS 394.84</strain>
    </source>
</reference>
<sequence length="174" mass="19404">MLKPVDHRSHSEWYLPLEKNMFVPFGEVLMATCTLASLRQRTTRSRSINGQRSSIACICTPCDSLAVSEHPGIQVSPRFREPAVDSPAHQSTGCGGNKRKEGSQIKTRSKRRSEGTTGHLFLDPTTTAGETEVTTSGLAPFTISSLIHCPVSSIRRRSLGWRKIICMVRRRLRR</sequence>
<protein>
    <submittedName>
        <fullName evidence="2">Uncharacterized protein</fullName>
    </submittedName>
</protein>
<organism evidence="2 3">
    <name type="scientific">Cucurbitaria berberidis CBS 394.84</name>
    <dbReference type="NCBI Taxonomy" id="1168544"/>
    <lineage>
        <taxon>Eukaryota</taxon>
        <taxon>Fungi</taxon>
        <taxon>Dikarya</taxon>
        <taxon>Ascomycota</taxon>
        <taxon>Pezizomycotina</taxon>
        <taxon>Dothideomycetes</taxon>
        <taxon>Pleosporomycetidae</taxon>
        <taxon>Pleosporales</taxon>
        <taxon>Pleosporineae</taxon>
        <taxon>Cucurbitariaceae</taxon>
        <taxon>Cucurbitaria</taxon>
    </lineage>
</organism>
<gene>
    <name evidence="2" type="ORF">K460DRAFT_167664</name>
</gene>
<proteinExistence type="predicted"/>
<comment type="caution">
    <text evidence="2">The sequence shown here is derived from an EMBL/GenBank/DDBJ whole genome shotgun (WGS) entry which is preliminary data.</text>
</comment>
<accession>A0A9P4L4L9</accession>
<evidence type="ECO:0000313" key="3">
    <source>
        <dbReference type="Proteomes" id="UP000800039"/>
    </source>
</evidence>
<evidence type="ECO:0000313" key="2">
    <source>
        <dbReference type="EMBL" id="KAF1841459.1"/>
    </source>
</evidence>
<name>A0A9P4L4L9_9PLEO</name>
<dbReference type="EMBL" id="ML976618">
    <property type="protein sequence ID" value="KAF1841459.1"/>
    <property type="molecule type" value="Genomic_DNA"/>
</dbReference>
<keyword evidence="3" id="KW-1185">Reference proteome</keyword>
<dbReference type="AlphaFoldDB" id="A0A9P4L4L9"/>
<dbReference type="Proteomes" id="UP000800039">
    <property type="component" value="Unassembled WGS sequence"/>
</dbReference>